<dbReference type="InterPro" id="IPR001563">
    <property type="entry name" value="Peptidase_S10"/>
</dbReference>
<comment type="similarity">
    <text evidence="1">Belongs to the peptidase S10 family.</text>
</comment>
<dbReference type="GO" id="GO:0004185">
    <property type="term" value="F:serine-type carboxypeptidase activity"/>
    <property type="evidence" value="ECO:0007669"/>
    <property type="project" value="InterPro"/>
</dbReference>
<dbReference type="FunFam" id="3.40.50.1820:FF:000072">
    <property type="entry name" value="Serine carboxypeptidase-like 19"/>
    <property type="match status" value="1"/>
</dbReference>
<keyword evidence="3" id="KW-1185">Reference proteome</keyword>
<dbReference type="SUPFAM" id="SSF53474">
    <property type="entry name" value="alpha/beta-Hydrolases"/>
    <property type="match status" value="1"/>
</dbReference>
<dbReference type="Gene3D" id="3.40.50.1820">
    <property type="entry name" value="alpha/beta hydrolase"/>
    <property type="match status" value="1"/>
</dbReference>
<dbReference type="Pfam" id="PF00450">
    <property type="entry name" value="Peptidase_S10"/>
    <property type="match status" value="1"/>
</dbReference>
<name>A0AAP0RXZ4_LIQFO</name>
<evidence type="ECO:0000256" key="1">
    <source>
        <dbReference type="ARBA" id="ARBA00009431"/>
    </source>
</evidence>
<dbReference type="EMBL" id="JBBPBK010000004">
    <property type="protein sequence ID" value="KAK9286544.1"/>
    <property type="molecule type" value="Genomic_DNA"/>
</dbReference>
<dbReference type="GO" id="GO:0016747">
    <property type="term" value="F:acyltransferase activity, transferring groups other than amino-acyl groups"/>
    <property type="evidence" value="ECO:0007669"/>
    <property type="project" value="TreeGrafter"/>
</dbReference>
<protein>
    <recommendedName>
        <fullName evidence="4">Serine carboxypeptidase-like 18</fullName>
    </recommendedName>
</protein>
<dbReference type="InterPro" id="IPR029058">
    <property type="entry name" value="AB_hydrolase_fold"/>
</dbReference>
<dbReference type="PANTHER" id="PTHR11802">
    <property type="entry name" value="SERINE PROTEASE FAMILY S10 SERINE CARBOXYPEPTIDASE"/>
    <property type="match status" value="1"/>
</dbReference>
<evidence type="ECO:0000313" key="3">
    <source>
        <dbReference type="Proteomes" id="UP001415857"/>
    </source>
</evidence>
<dbReference type="AlphaFoldDB" id="A0AAP0RXZ4"/>
<accession>A0AAP0RXZ4</accession>
<dbReference type="GO" id="GO:0019748">
    <property type="term" value="P:secondary metabolic process"/>
    <property type="evidence" value="ECO:0007669"/>
    <property type="project" value="TreeGrafter"/>
</dbReference>
<comment type="caution">
    <text evidence="2">The sequence shown here is derived from an EMBL/GenBank/DDBJ whole genome shotgun (WGS) entry which is preliminary data.</text>
</comment>
<organism evidence="2 3">
    <name type="scientific">Liquidambar formosana</name>
    <name type="common">Formosan gum</name>
    <dbReference type="NCBI Taxonomy" id="63359"/>
    <lineage>
        <taxon>Eukaryota</taxon>
        <taxon>Viridiplantae</taxon>
        <taxon>Streptophyta</taxon>
        <taxon>Embryophyta</taxon>
        <taxon>Tracheophyta</taxon>
        <taxon>Spermatophyta</taxon>
        <taxon>Magnoliopsida</taxon>
        <taxon>eudicotyledons</taxon>
        <taxon>Gunneridae</taxon>
        <taxon>Pentapetalae</taxon>
        <taxon>Saxifragales</taxon>
        <taxon>Altingiaceae</taxon>
        <taxon>Liquidambar</taxon>
    </lineage>
</organism>
<evidence type="ECO:0008006" key="4">
    <source>
        <dbReference type="Google" id="ProtNLM"/>
    </source>
</evidence>
<dbReference type="Gene3D" id="3.40.50.12670">
    <property type="match status" value="1"/>
</dbReference>
<dbReference type="PANTHER" id="PTHR11802:SF347">
    <property type="entry name" value="SERINE CARBOXYPEPTIDASE-LIKE 18"/>
    <property type="match status" value="1"/>
</dbReference>
<dbReference type="PRINTS" id="PR00724">
    <property type="entry name" value="CRBOXYPTASEC"/>
</dbReference>
<proteinExistence type="inferred from homology"/>
<dbReference type="Proteomes" id="UP001415857">
    <property type="component" value="Unassembled WGS sequence"/>
</dbReference>
<gene>
    <name evidence="2" type="ORF">L1049_014943</name>
</gene>
<evidence type="ECO:0000313" key="2">
    <source>
        <dbReference type="EMBL" id="KAK9286544.1"/>
    </source>
</evidence>
<dbReference type="GO" id="GO:0006508">
    <property type="term" value="P:proteolysis"/>
    <property type="evidence" value="ECO:0007669"/>
    <property type="project" value="InterPro"/>
</dbReference>
<reference evidence="2 3" key="1">
    <citation type="journal article" date="2024" name="Plant J.">
        <title>Genome sequences and population genomics reveal climatic adaptation and genomic divergence between two closely related sweetgum species.</title>
        <authorList>
            <person name="Xu W.Q."/>
            <person name="Ren C.Q."/>
            <person name="Zhang X.Y."/>
            <person name="Comes H.P."/>
            <person name="Liu X.H."/>
            <person name="Li Y.G."/>
            <person name="Kettle C.J."/>
            <person name="Jalonen R."/>
            <person name="Gaisberger H."/>
            <person name="Ma Y.Z."/>
            <person name="Qiu Y.X."/>
        </authorList>
    </citation>
    <scope>NUCLEOTIDE SEQUENCE [LARGE SCALE GENOMIC DNA]</scope>
    <source>
        <strain evidence="2">Hangzhou</strain>
    </source>
</reference>
<sequence length="406" mass="45035">MAPPAEFEKRQCPKILAISSTYTSRMCLCVLLLLAFSGMAISQTIVETLPGFTGNLPFKLETGYISVGETDEVQLFYYFIESERSPALDPLVLWNTGGPGCSGFSALAYEIGPITFDVDAFNGSLPSLIANPYSWTRVANIIFIDSPVGAGFSYATTSSAYVMSDTIAAEQLYTFLRKWLIAHPSFMGNPLYIGGDSYSGIIVPLLVKNILQGLDGKSEPTMQLQGYLLGNPVTDSYIDDNSRIPFVHRVSLISDELYEEAKLYCHGDYVNVDVNNTLCVTTLDTIKMCLLQINLNQILEPQCAFASKKSTEIEWDLRVQEADTIDSLLSLSKLPALRCRGFTYVLSYKYMNDPSVQSALGVREGTVTDWKRCQKSVSNYTENISSTVIYHKNFSETTGLRALIYR</sequence>